<feature type="chain" id="PRO_5016416292" evidence="1">
    <location>
        <begin position="23"/>
        <end position="215"/>
    </location>
</feature>
<dbReference type="Gene3D" id="3.30.1340.30">
    <property type="match status" value="2"/>
</dbReference>
<reference evidence="3 4" key="1">
    <citation type="submission" date="2018-04" db="EMBL/GenBank/DDBJ databases">
        <title>Genomic Encyclopedia of Type Strains, Phase IV (KMG-IV): sequencing the most valuable type-strain genomes for metagenomic binning, comparative biology and taxonomic classification.</title>
        <authorList>
            <person name="Goeker M."/>
        </authorList>
    </citation>
    <scope>NUCLEOTIDE SEQUENCE [LARGE SCALE GENOMIC DNA]</scope>
    <source>
        <strain evidence="3 4">DSM 104150</strain>
    </source>
</reference>
<dbReference type="OrthoDB" id="8910395at2"/>
<name>A0A318EAF3_9GAMM</name>
<evidence type="ECO:0000256" key="1">
    <source>
        <dbReference type="SAM" id="SignalP"/>
    </source>
</evidence>
<dbReference type="InterPro" id="IPR051686">
    <property type="entry name" value="Lipoprotein_DolP"/>
</dbReference>
<keyword evidence="1" id="KW-0732">Signal</keyword>
<gene>
    <name evidence="3" type="ORF">C8D93_10884</name>
</gene>
<dbReference type="Proteomes" id="UP000248330">
    <property type="component" value="Unassembled WGS sequence"/>
</dbReference>
<feature type="signal peptide" evidence="1">
    <location>
        <begin position="1"/>
        <end position="22"/>
    </location>
</feature>
<dbReference type="PANTHER" id="PTHR34606:SF15">
    <property type="entry name" value="BON DOMAIN-CONTAINING PROTEIN"/>
    <property type="match status" value="1"/>
</dbReference>
<dbReference type="PROSITE" id="PS50914">
    <property type="entry name" value="BON"/>
    <property type="match status" value="2"/>
</dbReference>
<accession>A0A318EAF3</accession>
<organism evidence="3 4">
    <name type="scientific">Sinimarinibacterium flocculans</name>
    <dbReference type="NCBI Taxonomy" id="985250"/>
    <lineage>
        <taxon>Bacteria</taxon>
        <taxon>Pseudomonadati</taxon>
        <taxon>Pseudomonadota</taxon>
        <taxon>Gammaproteobacteria</taxon>
        <taxon>Nevskiales</taxon>
        <taxon>Nevskiaceae</taxon>
        <taxon>Sinimarinibacterium</taxon>
    </lineage>
</organism>
<feature type="domain" description="BON" evidence="2">
    <location>
        <begin position="56"/>
        <end position="124"/>
    </location>
</feature>
<comment type="caution">
    <text evidence="3">The sequence shown here is derived from an EMBL/GenBank/DDBJ whole genome shotgun (WGS) entry which is preliminary data.</text>
</comment>
<dbReference type="PROSITE" id="PS51257">
    <property type="entry name" value="PROKAR_LIPOPROTEIN"/>
    <property type="match status" value="1"/>
</dbReference>
<dbReference type="Pfam" id="PF04972">
    <property type="entry name" value="BON"/>
    <property type="match status" value="2"/>
</dbReference>
<keyword evidence="4" id="KW-1185">Reference proteome</keyword>
<evidence type="ECO:0000313" key="3">
    <source>
        <dbReference type="EMBL" id="PXV66112.1"/>
    </source>
</evidence>
<evidence type="ECO:0000259" key="2">
    <source>
        <dbReference type="PROSITE" id="PS50914"/>
    </source>
</evidence>
<dbReference type="InterPro" id="IPR014004">
    <property type="entry name" value="Transpt-assoc_nodulatn_dom_bac"/>
</dbReference>
<sequence>MTRNKPPFHKLAAAAAAGTLLAAALGACKDRPDARMSDADIDDMPRQSENLAAALDDTGITAQVKGRLESDARTQAADIAVETNNGVVTLEGTAPSTAARDAAEELARMVPEVRGVDNRIDAPHPADGMADSAEAAAREAGESIDDAWITTKVKSALLADPQTQGLKIDVDTEQGVVSLSGEIDSATEHRQAVDVARGIEGVRKVDDTALVVARR</sequence>
<dbReference type="AlphaFoldDB" id="A0A318EAF3"/>
<protein>
    <submittedName>
        <fullName evidence="3">Osmotically-inducible protein OsmY</fullName>
    </submittedName>
</protein>
<dbReference type="InterPro" id="IPR007055">
    <property type="entry name" value="BON_dom"/>
</dbReference>
<evidence type="ECO:0000313" key="4">
    <source>
        <dbReference type="Proteomes" id="UP000248330"/>
    </source>
</evidence>
<dbReference type="EMBL" id="QICN01000008">
    <property type="protein sequence ID" value="PXV66112.1"/>
    <property type="molecule type" value="Genomic_DNA"/>
</dbReference>
<dbReference type="PANTHER" id="PTHR34606">
    <property type="entry name" value="BON DOMAIN-CONTAINING PROTEIN"/>
    <property type="match status" value="1"/>
</dbReference>
<dbReference type="SMART" id="SM00749">
    <property type="entry name" value="BON"/>
    <property type="match status" value="2"/>
</dbReference>
<proteinExistence type="predicted"/>
<feature type="domain" description="BON" evidence="2">
    <location>
        <begin position="145"/>
        <end position="214"/>
    </location>
</feature>
<dbReference type="RefSeq" id="WP_110265878.1">
    <property type="nucleotide sequence ID" value="NZ_CAKZQT010000026.1"/>
</dbReference>